<reference evidence="1 2" key="1">
    <citation type="submission" date="2020-02" db="EMBL/GenBank/DDBJ databases">
        <title>Comparative genomics of the hypocrealean fungal genus Beauvera.</title>
        <authorList>
            <person name="Showalter D.N."/>
            <person name="Bushley K.E."/>
            <person name="Rehner S.A."/>
        </authorList>
    </citation>
    <scope>NUCLEOTIDE SEQUENCE [LARGE SCALE GENOMIC DNA]</scope>
    <source>
        <strain evidence="1 2">ARSEF4384</strain>
    </source>
</reference>
<name>A0AAW0RTQ0_9HYPO</name>
<dbReference type="Proteomes" id="UP001397290">
    <property type="component" value="Unassembled WGS sequence"/>
</dbReference>
<protein>
    <submittedName>
        <fullName evidence="1">Uncharacterized protein</fullName>
    </submittedName>
</protein>
<sequence length="176" mass="18797">MANSTQQAEKNGQPIVHAAFSSFIANTTTTSSTCSGGADGHSDGVSCSVEFPGNYSHTYNIVVENTDNTTWSGTIVDAETAESHVIGTWTLPASAKGITHSYIGFVEYYPWNGNQPHVCENLPRAAVTFYNPTSRTPGAGTGNISRVYQSGDCKDKEDYYTSQVDGGVYLEAGFTN</sequence>
<dbReference type="AlphaFoldDB" id="A0AAW0RTQ0"/>
<evidence type="ECO:0000313" key="2">
    <source>
        <dbReference type="Proteomes" id="UP001397290"/>
    </source>
</evidence>
<keyword evidence="2" id="KW-1185">Reference proteome</keyword>
<dbReference type="InterPro" id="IPR021862">
    <property type="entry name" value="DUF3472"/>
</dbReference>
<organism evidence="1 2">
    <name type="scientific">Beauveria asiatica</name>
    <dbReference type="NCBI Taxonomy" id="1069075"/>
    <lineage>
        <taxon>Eukaryota</taxon>
        <taxon>Fungi</taxon>
        <taxon>Dikarya</taxon>
        <taxon>Ascomycota</taxon>
        <taxon>Pezizomycotina</taxon>
        <taxon>Sordariomycetes</taxon>
        <taxon>Hypocreomycetidae</taxon>
        <taxon>Hypocreales</taxon>
        <taxon>Cordycipitaceae</taxon>
        <taxon>Beauveria</taxon>
    </lineage>
</organism>
<comment type="caution">
    <text evidence="1">The sequence shown here is derived from an EMBL/GenBank/DDBJ whole genome shotgun (WGS) entry which is preliminary data.</text>
</comment>
<evidence type="ECO:0000313" key="1">
    <source>
        <dbReference type="EMBL" id="KAK8145395.1"/>
    </source>
</evidence>
<dbReference type="EMBL" id="JAAHCF010000293">
    <property type="protein sequence ID" value="KAK8145395.1"/>
    <property type="molecule type" value="Genomic_DNA"/>
</dbReference>
<gene>
    <name evidence="1" type="ORF">G3M48_004479</name>
</gene>
<accession>A0AAW0RTQ0</accession>
<proteinExistence type="predicted"/>
<dbReference type="Pfam" id="PF11958">
    <property type="entry name" value="DUF3472"/>
    <property type="match status" value="1"/>
</dbReference>